<dbReference type="Pfam" id="PF13692">
    <property type="entry name" value="Glyco_trans_1_4"/>
    <property type="match status" value="1"/>
</dbReference>
<dbReference type="PANTHER" id="PTHR12526">
    <property type="entry name" value="GLYCOSYLTRANSFERASE"/>
    <property type="match status" value="1"/>
</dbReference>
<dbReference type="AlphaFoldDB" id="A0A2N7UCH1"/>
<protein>
    <recommendedName>
        <fullName evidence="3">Glycosyl transferase family 1 domain-containing protein</fullName>
    </recommendedName>
</protein>
<accession>A0A2N7UCH1</accession>
<dbReference type="Gene3D" id="3.40.50.2000">
    <property type="entry name" value="Glycogen Phosphorylase B"/>
    <property type="match status" value="2"/>
</dbReference>
<dbReference type="SUPFAM" id="SSF53756">
    <property type="entry name" value="UDP-Glycosyltransferase/glycogen phosphorylase"/>
    <property type="match status" value="1"/>
</dbReference>
<dbReference type="Proteomes" id="UP000235547">
    <property type="component" value="Unassembled WGS sequence"/>
</dbReference>
<evidence type="ECO:0000313" key="2">
    <source>
        <dbReference type="Proteomes" id="UP000235547"/>
    </source>
</evidence>
<dbReference type="EMBL" id="PNRG01000033">
    <property type="protein sequence ID" value="PMR78143.1"/>
    <property type="molecule type" value="Genomic_DNA"/>
</dbReference>
<proteinExistence type="predicted"/>
<dbReference type="InterPro" id="IPR007739">
    <property type="entry name" value="RgpF"/>
</dbReference>
<evidence type="ECO:0000313" key="1">
    <source>
        <dbReference type="EMBL" id="PMR78143.1"/>
    </source>
</evidence>
<evidence type="ECO:0008006" key="3">
    <source>
        <dbReference type="Google" id="ProtNLM"/>
    </source>
</evidence>
<organism evidence="1 2">
    <name type="scientific">Halomonas urumqiensis</name>
    <dbReference type="NCBI Taxonomy" id="1684789"/>
    <lineage>
        <taxon>Bacteria</taxon>
        <taxon>Pseudomonadati</taxon>
        <taxon>Pseudomonadota</taxon>
        <taxon>Gammaproteobacteria</taxon>
        <taxon>Oceanospirillales</taxon>
        <taxon>Halomonadaceae</taxon>
        <taxon>Halomonas</taxon>
    </lineage>
</organism>
<gene>
    <name evidence="1" type="ORF">C1H70_15315</name>
</gene>
<reference evidence="1 2" key="1">
    <citation type="submission" date="2018-01" db="EMBL/GenBank/DDBJ databases">
        <title>Halomonas endophytica sp. nov., isolated from storage liquid in the stems of Populus euphratica.</title>
        <authorList>
            <person name="Chen C."/>
        </authorList>
    </citation>
    <scope>NUCLEOTIDE SEQUENCE [LARGE SCALE GENOMIC DNA]</scope>
    <source>
        <strain evidence="1 2">BZ-SZ-XJ27</strain>
    </source>
</reference>
<comment type="caution">
    <text evidence="1">The sequence shown here is derived from an EMBL/GenBank/DDBJ whole genome shotgun (WGS) entry which is preliminary data.</text>
</comment>
<keyword evidence="2" id="KW-1185">Reference proteome</keyword>
<dbReference type="RefSeq" id="WP_102589208.1">
    <property type="nucleotide sequence ID" value="NZ_BNAE01000001.1"/>
</dbReference>
<name>A0A2N7UCH1_9GAMM</name>
<sequence>MKLLIRKAAKKIRSNPKDFRSLLESSRVDWKQYANTTPSTVKDPIGFFLENYDQYPLKVTGWFDSDYYLSEHRDVRQDGANPLVHFLLYGEKEGRRAFSPTEQPINFNQEIQHPKVNEDDACRLRVISKDVVSLGKKLVESTSRDTPRHTSLRKALDSSPVDWSALIQIMGAKDRDDAVSKFIALSNDDLPVLDGFFDPKLYLEFYPDIRAAGVNPLEHYLLHGKSEGRAGWVNIEEFIIEGGACWNPNLKTVVVVTHDATSTGAPVVSLEVAKKLAKSYNIITASLQGGALYDRFVECGVSHFNAPAHYGLGALRHILERLVSIWGIDCVLLSSVESLPFIEAASSIGIPTVTLIHEYSEYTRPVGKMSRAIIASDIVVYPSGSLKKSGLAELYDKTGARNEPNHIYVQPQGYLGFAEKISVDSGWSLLKKLSLEDDSIIIAGAGHVQPRKGVDWFLQTCYYMKKILHKQGDPRANKLQFVWLGGGYEEDDVHVSVWLRTYIKQSGIEKQCHFPGAVHDVRAALMDADIFLLSSRLDPFPNVAVDALNADCALAVFKGASGISDFVKEHDGRFVEAPYGDCYSLAESLVAGLDYLIVRDGINHDICVRHLSFDHYVSEIDSYLRLASRQKEEIEHVIECSQAFKERFDPDFYRLSIGEGDRRRHFLTLLYKGLIYSKPFAGSDAKGAVESRPYKHGESFFNYVEWLMLQEDFSMPLSILNGAECEPYEGRVAIQFHVFYNDLILEYCKYFETLVGHDVDLFVSHVNDLGEHELSMLQDCVSGRLVTDKVENIGRDVHHFHQQFIEHIQDHYDVVGHFHTKKSTDSADGIGDRWRRYLLGNLLGSPQATREVLANFNDQAVGLVFSEDAHCIDEADNGEAIETLLEPLGYSRRPYYHTFPVGTMFWARVQALSDLSRLDSETFKLTEPVPYDGTVLHAFERVLPQLIQETGFKIRRVYTQRTFW</sequence>
<dbReference type="OrthoDB" id="7068720at2"/>
<dbReference type="Pfam" id="PF05045">
    <property type="entry name" value="RgpF"/>
    <property type="match status" value="1"/>
</dbReference>